<dbReference type="GO" id="GO:0006952">
    <property type="term" value="P:defense response"/>
    <property type="evidence" value="ECO:0007669"/>
    <property type="project" value="UniProtKB-KW"/>
</dbReference>
<dbReference type="EMBL" id="CACVBM020001236">
    <property type="protein sequence ID" value="CAA7040887.1"/>
    <property type="molecule type" value="Genomic_DNA"/>
</dbReference>
<dbReference type="InterPro" id="IPR058922">
    <property type="entry name" value="WHD_DRP"/>
</dbReference>
<dbReference type="SUPFAM" id="SSF52540">
    <property type="entry name" value="P-loop containing nucleoside triphosphate hydrolases"/>
    <property type="match status" value="1"/>
</dbReference>
<evidence type="ECO:0000259" key="8">
    <source>
        <dbReference type="Pfam" id="PF00931"/>
    </source>
</evidence>
<dbReference type="SUPFAM" id="SSF52058">
    <property type="entry name" value="L domain-like"/>
    <property type="match status" value="1"/>
</dbReference>
<dbReference type="PRINTS" id="PR00364">
    <property type="entry name" value="DISEASERSIST"/>
</dbReference>
<dbReference type="InterPro" id="IPR036388">
    <property type="entry name" value="WH-like_DNA-bd_sf"/>
</dbReference>
<dbReference type="InterPro" id="IPR032675">
    <property type="entry name" value="LRR_dom_sf"/>
</dbReference>
<dbReference type="AlphaFoldDB" id="A0A6D2JC74"/>
<dbReference type="Pfam" id="PF23559">
    <property type="entry name" value="WHD_DRP"/>
    <property type="match status" value="1"/>
</dbReference>
<dbReference type="InterPro" id="IPR050905">
    <property type="entry name" value="Plant_NBS-LRR"/>
</dbReference>
<dbReference type="OrthoDB" id="664960at2759"/>
<keyword evidence="4" id="KW-0547">Nucleotide-binding</keyword>
<dbReference type="Pfam" id="PF00931">
    <property type="entry name" value="NB-ARC"/>
    <property type="match status" value="1"/>
</dbReference>
<accession>A0A6D2JC74</accession>
<dbReference type="Proteomes" id="UP000467841">
    <property type="component" value="Unassembled WGS sequence"/>
</dbReference>
<gene>
    <name evidence="10" type="ORF">MERR_LOCUS28122</name>
</gene>
<dbReference type="FunFam" id="1.10.10.10:FF:000322">
    <property type="entry name" value="Probable disease resistance protein At1g63360"/>
    <property type="match status" value="1"/>
</dbReference>
<feature type="chain" id="PRO_5025471607" evidence="7">
    <location>
        <begin position="30"/>
        <end position="671"/>
    </location>
</feature>
<dbReference type="InterPro" id="IPR002182">
    <property type="entry name" value="NB-ARC"/>
</dbReference>
<feature type="signal peptide" evidence="7">
    <location>
        <begin position="1"/>
        <end position="29"/>
    </location>
</feature>
<organism evidence="10 11">
    <name type="scientific">Microthlaspi erraticum</name>
    <dbReference type="NCBI Taxonomy" id="1685480"/>
    <lineage>
        <taxon>Eukaryota</taxon>
        <taxon>Viridiplantae</taxon>
        <taxon>Streptophyta</taxon>
        <taxon>Embryophyta</taxon>
        <taxon>Tracheophyta</taxon>
        <taxon>Spermatophyta</taxon>
        <taxon>Magnoliopsida</taxon>
        <taxon>eudicotyledons</taxon>
        <taxon>Gunneridae</taxon>
        <taxon>Pentapetalae</taxon>
        <taxon>rosids</taxon>
        <taxon>malvids</taxon>
        <taxon>Brassicales</taxon>
        <taxon>Brassicaceae</taxon>
        <taxon>Coluteocarpeae</taxon>
        <taxon>Microthlaspi</taxon>
    </lineage>
</organism>
<dbReference type="InterPro" id="IPR027417">
    <property type="entry name" value="P-loop_NTPase"/>
</dbReference>
<dbReference type="FunFam" id="3.40.50.300:FF:001091">
    <property type="entry name" value="Probable disease resistance protein At1g61300"/>
    <property type="match status" value="1"/>
</dbReference>
<proteinExistence type="inferred from homology"/>
<keyword evidence="11" id="KW-1185">Reference proteome</keyword>
<dbReference type="PANTHER" id="PTHR33463:SF204">
    <property type="entry name" value="NB-ARC DOMAIN-CONTAINING PROTEIN"/>
    <property type="match status" value="1"/>
</dbReference>
<keyword evidence="6" id="KW-0067">ATP-binding</keyword>
<dbReference type="Gene3D" id="1.10.10.10">
    <property type="entry name" value="Winged helix-like DNA-binding domain superfamily/Winged helix DNA-binding domain"/>
    <property type="match status" value="1"/>
</dbReference>
<dbReference type="InterPro" id="IPR042197">
    <property type="entry name" value="Apaf_helical"/>
</dbReference>
<evidence type="ECO:0000256" key="7">
    <source>
        <dbReference type="SAM" id="SignalP"/>
    </source>
</evidence>
<comment type="similarity">
    <text evidence="1">Belongs to the disease resistance NB-LRR family.</text>
</comment>
<evidence type="ECO:0000259" key="9">
    <source>
        <dbReference type="Pfam" id="PF23559"/>
    </source>
</evidence>
<evidence type="ECO:0000256" key="3">
    <source>
        <dbReference type="ARBA" id="ARBA00022737"/>
    </source>
</evidence>
<evidence type="ECO:0000256" key="2">
    <source>
        <dbReference type="ARBA" id="ARBA00022614"/>
    </source>
</evidence>
<comment type="caution">
    <text evidence="10">The sequence shown here is derived from an EMBL/GenBank/DDBJ whole genome shotgun (WGS) entry which is preliminary data.</text>
</comment>
<dbReference type="PANTHER" id="PTHR33463">
    <property type="entry name" value="NB-ARC DOMAIN-CONTAINING PROTEIN-RELATED"/>
    <property type="match status" value="1"/>
</dbReference>
<dbReference type="FunFam" id="1.10.8.430:FF:000003">
    <property type="entry name" value="Probable disease resistance protein At5g66910"/>
    <property type="match status" value="1"/>
</dbReference>
<feature type="domain" description="NB-ARC" evidence="8">
    <location>
        <begin position="177"/>
        <end position="344"/>
    </location>
</feature>
<dbReference type="Gene3D" id="3.40.50.300">
    <property type="entry name" value="P-loop containing nucleotide triphosphate hydrolases"/>
    <property type="match status" value="1"/>
</dbReference>
<dbReference type="GO" id="GO:0043531">
    <property type="term" value="F:ADP binding"/>
    <property type="evidence" value="ECO:0007669"/>
    <property type="project" value="InterPro"/>
</dbReference>
<sequence length="671" mass="75787">MEFWTSVFAPSIVALFAFLLPCLYDNVVGCKLGENIELLNTALGELRAKRDDVVFQLDAGKVKGEQRQATVVEWLSKVKLIETDTNRLLGVAASSQDPCALRADVSSNDASPDERMSTSGCWCTDNISPCCRVHKVIKKLNEVRDLCSRGERFDAVTVQAPPPVVIQKFCDKTFGLDTTLEKTWKSLMTDRNRLLGIYGMGGVGKTTLLALINNKFANPEVKGKFDIVIWVKVSKVVDIAKIQDDIGKRLGINDDTWCLNSEEEKAFEISRVLSSIKPRFVLLLDNLWDEVSLSDIGIPLTGTEFRVVFTTRDRDVCGRMKKTEEIEVKVLEEADAWELFKLQAQCSMVNREISQVARQIAVTCGGLPLALVVTGKTMACKTTEDEWVRALEDLESSPGELRGTERGIFHVLKLSFDHLDETAKKCFQYCALFPKAHNINRDELVEYWIGEKFITEDRERQRTKNRGYNIIDALVQASLLLKDGESEQKLSMHDMIRDIVLRVRSKPEEGEIFVVQAGAELSELSHVPDWTSATKMSLMNNTIKDIPDDHEFPDQARLVTLFLQNNKLVEISGKFFVAMSYLVVLDLSRNPYLTELPEEISELVSLRYLSLLGTMIKDFPEGFGKLTRLIHLDLESTYNLQSTSLRMISRLSSFLKKRIGREDRGSMSPRT</sequence>
<evidence type="ECO:0000256" key="5">
    <source>
        <dbReference type="ARBA" id="ARBA00022821"/>
    </source>
</evidence>
<dbReference type="Gene3D" id="1.10.8.430">
    <property type="entry name" value="Helical domain of apoptotic protease-activating factors"/>
    <property type="match status" value="1"/>
</dbReference>
<name>A0A6D2JC74_9BRAS</name>
<evidence type="ECO:0000313" key="10">
    <source>
        <dbReference type="EMBL" id="CAA7040887.1"/>
    </source>
</evidence>
<evidence type="ECO:0000256" key="6">
    <source>
        <dbReference type="ARBA" id="ARBA00022840"/>
    </source>
</evidence>
<evidence type="ECO:0000256" key="4">
    <source>
        <dbReference type="ARBA" id="ARBA00022741"/>
    </source>
</evidence>
<keyword evidence="3" id="KW-0677">Repeat</keyword>
<evidence type="ECO:0000313" key="11">
    <source>
        <dbReference type="Proteomes" id="UP000467841"/>
    </source>
</evidence>
<evidence type="ECO:0000256" key="1">
    <source>
        <dbReference type="ARBA" id="ARBA00008894"/>
    </source>
</evidence>
<keyword evidence="5" id="KW-0611">Plant defense</keyword>
<keyword evidence="7" id="KW-0732">Signal</keyword>
<dbReference type="Pfam" id="PF13855">
    <property type="entry name" value="LRR_8"/>
    <property type="match status" value="1"/>
</dbReference>
<dbReference type="GO" id="GO:0005524">
    <property type="term" value="F:ATP binding"/>
    <property type="evidence" value="ECO:0007669"/>
    <property type="project" value="UniProtKB-KW"/>
</dbReference>
<reference evidence="10" key="1">
    <citation type="submission" date="2020-01" db="EMBL/GenBank/DDBJ databases">
        <authorList>
            <person name="Mishra B."/>
        </authorList>
    </citation>
    <scope>NUCLEOTIDE SEQUENCE [LARGE SCALE GENOMIC DNA]</scope>
</reference>
<dbReference type="Gene3D" id="3.80.10.10">
    <property type="entry name" value="Ribonuclease Inhibitor"/>
    <property type="match status" value="1"/>
</dbReference>
<protein>
    <submittedName>
        <fullName evidence="10">Uncharacterized protein</fullName>
    </submittedName>
</protein>
<feature type="domain" description="Disease resistance protein winged helix" evidence="9">
    <location>
        <begin position="432"/>
        <end position="500"/>
    </location>
</feature>
<dbReference type="InterPro" id="IPR001611">
    <property type="entry name" value="Leu-rich_rpt"/>
</dbReference>
<keyword evidence="2" id="KW-0433">Leucine-rich repeat</keyword>